<sequence>MAVNSKKWEISPERSKVWKEPKPMERKAAVVYYLCRNGQLEHPHFMEIPISSPQGLFLRDVVERLNSLRGQGMASMYSWSSKRSYRNGFVWHDLTENDFIYPTQGHEYVLKGTELLQTSLSFGYYEKISSENKPETNNSGDDCNFPFIIRKRNQSWGSFNPREYKVYKDDPATEHAGKAMDAATQTEDKRRRRRTAIEEGEEAEYGHSTSTTELSREEISPPLSNTSSEEAPVGQSSVAAPSADIRNQAAENDRPSGRMKASAVLKHLIRCGSVSVKDQASTARNGGGCGMNLELQRDAGDSLGSSGKGELRALLDITRLR</sequence>
<comment type="subunit">
    <text evidence="8">Homodimer. Forms long polymer filaments with other SOKs proteins polymers (e.g. SOK1, SOK2, SOK3 and SOK4) crucial for polar localization and biological activity. Binds to ANGUSTIFOLIA (AN).</text>
</comment>
<comment type="subcellular location">
    <subcellularLocation>
        <location evidence="1">Cell membrane</location>
        <topology evidence="1">Peripheral membrane protein</topology>
        <orientation evidence="1">Cytoplasmic side</orientation>
    </subcellularLocation>
</comment>
<organism evidence="11 12">
    <name type="scientific">Vitis vinifera</name>
    <name type="common">Grape</name>
    <dbReference type="NCBI Taxonomy" id="29760"/>
    <lineage>
        <taxon>Eukaryota</taxon>
        <taxon>Viridiplantae</taxon>
        <taxon>Streptophyta</taxon>
        <taxon>Embryophyta</taxon>
        <taxon>Tracheophyta</taxon>
        <taxon>Spermatophyta</taxon>
        <taxon>Magnoliopsida</taxon>
        <taxon>eudicotyledons</taxon>
        <taxon>Gunneridae</taxon>
        <taxon>Pentapetalae</taxon>
        <taxon>rosids</taxon>
        <taxon>Vitales</taxon>
        <taxon>Vitaceae</taxon>
        <taxon>Viteae</taxon>
        <taxon>Vitis</taxon>
    </lineage>
</organism>
<keyword evidence="5" id="KW-0472">Membrane</keyword>
<comment type="similarity">
    <text evidence="7">Belongs to the SOSEKI family.</text>
</comment>
<dbReference type="InterPro" id="IPR048351">
    <property type="entry name" value="SOK_DIX"/>
</dbReference>
<keyword evidence="3" id="KW-1003">Cell membrane</keyword>
<evidence type="ECO:0000256" key="8">
    <source>
        <dbReference type="ARBA" id="ARBA00046534"/>
    </source>
</evidence>
<keyword evidence="2" id="KW-0217">Developmental protein</keyword>
<evidence type="ECO:0000256" key="9">
    <source>
        <dbReference type="SAM" id="MobiDB-lite"/>
    </source>
</evidence>
<protein>
    <recommendedName>
        <fullName evidence="10">SOSEKI DIX-like domain-containing protein</fullName>
    </recommendedName>
</protein>
<dbReference type="InterPro" id="IPR021182">
    <property type="entry name" value="SOK_magnoliopsida"/>
</dbReference>
<accession>A0ABY9D0A5</accession>
<evidence type="ECO:0000313" key="12">
    <source>
        <dbReference type="Proteomes" id="UP001227230"/>
    </source>
</evidence>
<dbReference type="PANTHER" id="PTHR31083:SF4">
    <property type="entry name" value="PROTEIN SOSEKI 4-RELATED"/>
    <property type="match status" value="1"/>
</dbReference>
<dbReference type="PIRSF" id="PIRSF031043">
    <property type="entry name" value="UCP031043"/>
    <property type="match status" value="1"/>
</dbReference>
<keyword evidence="4" id="KW-0132">Cell division</keyword>
<dbReference type="EMBL" id="CP126660">
    <property type="protein sequence ID" value="WKA00877.1"/>
    <property type="molecule type" value="Genomic_DNA"/>
</dbReference>
<feature type="region of interest" description="Disordered" evidence="9">
    <location>
        <begin position="170"/>
        <end position="260"/>
    </location>
</feature>
<evidence type="ECO:0000256" key="5">
    <source>
        <dbReference type="ARBA" id="ARBA00023136"/>
    </source>
</evidence>
<reference evidence="11 12" key="1">
    <citation type="journal article" date="2023" name="Hortic Res">
        <title>The complete reference genome for grapevine (Vitis vinifera L.) genetics and breeding.</title>
        <authorList>
            <person name="Shi X."/>
            <person name="Cao S."/>
            <person name="Wang X."/>
            <person name="Huang S."/>
            <person name="Wang Y."/>
            <person name="Liu Z."/>
            <person name="Liu W."/>
            <person name="Leng X."/>
            <person name="Peng Y."/>
            <person name="Wang N."/>
            <person name="Wang Y."/>
            <person name="Ma Z."/>
            <person name="Xu X."/>
            <person name="Zhang F."/>
            <person name="Xue H."/>
            <person name="Zhong H."/>
            <person name="Wang Y."/>
            <person name="Zhang K."/>
            <person name="Velt A."/>
            <person name="Avia K."/>
            <person name="Holtgrawe D."/>
            <person name="Grimplet J."/>
            <person name="Matus J.T."/>
            <person name="Ware D."/>
            <person name="Wu X."/>
            <person name="Wang H."/>
            <person name="Liu C."/>
            <person name="Fang Y."/>
            <person name="Rustenholz C."/>
            <person name="Cheng Z."/>
            <person name="Xiao H."/>
            <person name="Zhou Y."/>
        </authorList>
    </citation>
    <scope>NUCLEOTIDE SEQUENCE [LARGE SCALE GENOMIC DNA]</scope>
    <source>
        <strain evidence="12">cv. Pinot noir / PN40024</strain>
        <tissue evidence="11">Leaf</tissue>
    </source>
</reference>
<keyword evidence="6" id="KW-0131">Cell cycle</keyword>
<dbReference type="PANTHER" id="PTHR31083">
    <property type="entry name" value="UPSTREAM OF FLC PROTEIN (DUF966)"/>
    <property type="match status" value="1"/>
</dbReference>
<proteinExistence type="inferred from homology"/>
<dbReference type="Proteomes" id="UP001227230">
    <property type="component" value="Chromosome 13"/>
</dbReference>
<dbReference type="Pfam" id="PF06136">
    <property type="entry name" value="SOK"/>
    <property type="match status" value="1"/>
</dbReference>
<keyword evidence="12" id="KW-1185">Reference proteome</keyword>
<evidence type="ECO:0000256" key="1">
    <source>
        <dbReference type="ARBA" id="ARBA00004413"/>
    </source>
</evidence>
<feature type="domain" description="SOSEKI DIX-like" evidence="10">
    <location>
        <begin position="29"/>
        <end position="116"/>
    </location>
</feature>
<evidence type="ECO:0000256" key="7">
    <source>
        <dbReference type="ARBA" id="ARBA00024211"/>
    </source>
</evidence>
<evidence type="ECO:0000256" key="4">
    <source>
        <dbReference type="ARBA" id="ARBA00022618"/>
    </source>
</evidence>
<evidence type="ECO:0000313" key="11">
    <source>
        <dbReference type="EMBL" id="WKA00877.1"/>
    </source>
</evidence>
<feature type="compositionally biased region" description="Polar residues" evidence="9">
    <location>
        <begin position="222"/>
        <end position="239"/>
    </location>
</feature>
<name>A0ABY9D0A5_VITVI</name>
<gene>
    <name evidence="11" type="ORF">VitviT2T_019195</name>
</gene>
<evidence type="ECO:0000259" key="10">
    <source>
        <dbReference type="Pfam" id="PF06136"/>
    </source>
</evidence>
<evidence type="ECO:0000256" key="2">
    <source>
        <dbReference type="ARBA" id="ARBA00022473"/>
    </source>
</evidence>
<evidence type="ECO:0000256" key="3">
    <source>
        <dbReference type="ARBA" id="ARBA00022475"/>
    </source>
</evidence>
<evidence type="ECO:0000256" key="6">
    <source>
        <dbReference type="ARBA" id="ARBA00023306"/>
    </source>
</evidence>
<dbReference type="InterPro" id="IPR010369">
    <property type="entry name" value="SOK"/>
</dbReference>